<name>A0A383WDX7_TETOB</name>
<evidence type="ECO:0000259" key="2">
    <source>
        <dbReference type="Pfam" id="PF01926"/>
    </source>
</evidence>
<dbReference type="PANTHER" id="PTHR46434">
    <property type="entry name" value="GENETIC INTERACTOR OF PROHIBITINS 3, MITOCHONDRIAL"/>
    <property type="match status" value="1"/>
</dbReference>
<reference evidence="4 5" key="1">
    <citation type="submission" date="2016-10" db="EMBL/GenBank/DDBJ databases">
        <authorList>
            <person name="Cai Z."/>
        </authorList>
    </citation>
    <scope>NUCLEOTIDE SEQUENCE [LARGE SCALE GENOMIC DNA]</scope>
</reference>
<evidence type="ECO:0000259" key="3">
    <source>
        <dbReference type="Pfam" id="PF21516"/>
    </source>
</evidence>
<dbReference type="CDD" id="cd01855">
    <property type="entry name" value="YqeH"/>
    <property type="match status" value="1"/>
</dbReference>
<evidence type="ECO:0000313" key="5">
    <source>
        <dbReference type="Proteomes" id="UP000256970"/>
    </source>
</evidence>
<dbReference type="Pfam" id="PF21516">
    <property type="entry name" value="YqeH-like_C"/>
    <property type="match status" value="1"/>
</dbReference>
<keyword evidence="5" id="KW-1185">Reference proteome</keyword>
<feature type="compositionally biased region" description="Basic and acidic residues" evidence="1">
    <location>
        <begin position="711"/>
        <end position="728"/>
    </location>
</feature>
<proteinExistence type="predicted"/>
<dbReference type="GO" id="GO:0005739">
    <property type="term" value="C:mitochondrion"/>
    <property type="evidence" value="ECO:0007669"/>
    <property type="project" value="TreeGrafter"/>
</dbReference>
<feature type="compositionally biased region" description="Low complexity" evidence="1">
    <location>
        <begin position="634"/>
        <end position="656"/>
    </location>
</feature>
<dbReference type="InterPro" id="IPR027417">
    <property type="entry name" value="P-loop_NTPase"/>
</dbReference>
<dbReference type="SUPFAM" id="SSF52540">
    <property type="entry name" value="P-loop containing nucleoside triphosphate hydrolases"/>
    <property type="match status" value="1"/>
</dbReference>
<dbReference type="InterPro" id="IPR006073">
    <property type="entry name" value="GTP-bd"/>
</dbReference>
<protein>
    <submittedName>
        <fullName evidence="4">Uncharacterized protein</fullName>
    </submittedName>
</protein>
<gene>
    <name evidence="4" type="ORF">BQ4739_LOCUS15917</name>
</gene>
<dbReference type="Gene3D" id="3.40.50.300">
    <property type="entry name" value="P-loop containing nucleotide triphosphate hydrolases"/>
    <property type="match status" value="1"/>
</dbReference>
<evidence type="ECO:0000313" key="4">
    <source>
        <dbReference type="EMBL" id="SZX75641.1"/>
    </source>
</evidence>
<dbReference type="STRING" id="3088.A0A383WDX7"/>
<feature type="region of interest" description="Disordered" evidence="1">
    <location>
        <begin position="619"/>
        <end position="728"/>
    </location>
</feature>
<dbReference type="Proteomes" id="UP000256970">
    <property type="component" value="Unassembled WGS sequence"/>
</dbReference>
<dbReference type="InterPro" id="IPR048422">
    <property type="entry name" value="NOA1/YqeH-like_C"/>
</dbReference>
<feature type="compositionally biased region" description="Low complexity" evidence="1">
    <location>
        <begin position="664"/>
        <end position="687"/>
    </location>
</feature>
<dbReference type="GO" id="GO:0005525">
    <property type="term" value="F:GTP binding"/>
    <property type="evidence" value="ECO:0007669"/>
    <property type="project" value="InterPro"/>
</dbReference>
<evidence type="ECO:0000256" key="1">
    <source>
        <dbReference type="SAM" id="MobiDB-lite"/>
    </source>
</evidence>
<feature type="domain" description="NOA1/YqeH-like C-terminal" evidence="3">
    <location>
        <begin position="478"/>
        <end position="575"/>
    </location>
</feature>
<feature type="domain" description="G" evidence="2">
    <location>
        <begin position="361"/>
        <end position="429"/>
    </location>
</feature>
<dbReference type="Pfam" id="PF01926">
    <property type="entry name" value="MMR_HSR1"/>
    <property type="match status" value="1"/>
</dbReference>
<feature type="compositionally biased region" description="Acidic residues" evidence="1">
    <location>
        <begin position="619"/>
        <end position="633"/>
    </location>
</feature>
<dbReference type="AlphaFoldDB" id="A0A383WDX7"/>
<feature type="compositionally biased region" description="Gly residues" evidence="1">
    <location>
        <begin position="688"/>
        <end position="709"/>
    </location>
</feature>
<accession>A0A383WDX7</accession>
<dbReference type="PANTHER" id="PTHR46434:SF1">
    <property type="entry name" value="GENETIC INTERACTOR OF PROHIBITINS 3, MITOCHONDRIAL"/>
    <property type="match status" value="1"/>
</dbReference>
<organism evidence="4 5">
    <name type="scientific">Tetradesmus obliquus</name>
    <name type="common">Green alga</name>
    <name type="synonym">Acutodesmus obliquus</name>
    <dbReference type="NCBI Taxonomy" id="3088"/>
    <lineage>
        <taxon>Eukaryota</taxon>
        <taxon>Viridiplantae</taxon>
        <taxon>Chlorophyta</taxon>
        <taxon>core chlorophytes</taxon>
        <taxon>Chlorophyceae</taxon>
        <taxon>CS clade</taxon>
        <taxon>Sphaeropleales</taxon>
        <taxon>Scenedesmaceae</taxon>
        <taxon>Tetradesmus</taxon>
    </lineage>
</organism>
<dbReference type="InterPro" id="IPR050896">
    <property type="entry name" value="Mito_lipid_metab_GTPase"/>
</dbReference>
<sequence length="728" mass="77044">MRLRSHLHAGSSSAARLGPPAAVSRQLLRIQTNRSVNASFDTSSFAREAFLHRSCSHVCAAAVSSNDKPTQPEDYQQVSGLRLAQLLKIRLPSYCSGCGVKLQQEDPDGPGYYQVPRRLLDLAEEQLQLSGAAGSADDLAGAAEQAVGISAEEQQRRSIDRAMEAWLDEQQRPAVREVDAAALGEDEEGVSLKCARCYSLVHYGKVKSQTAEGLLPEFDLGKKVGRKIALQKDRQAMVLCVVDVWDFDGSLPRTALASLFPPGAAQPSNAPLSQLDGSSSRPGAPPADALPFQLAVAVNKFDLLPSQATPKRVEQWVRARLRQAGLPRPSRVFMVSALNGLGVKDMVRSLKDDMGFRADLWVVGAQNAGKSSLINAMKRLAGTGGRGEPTVAPVPGTTLGLLRVPGIPLGPKHRTFDTPGVHHPYQLTTRLSLQEAAAVLPRRRLKPRTYRIPAGSCILIGGLARLDVLSAPSATIYVTIYVSDEIVTHLGKIEGAEERRQKHTGGLLVPPYEAERLQELQLVPRTAVVEGDSWQEHSRDIAIAGLGWISVGCEGTTELQVWVPQGVMVTMHDALIPDYAKAFQKPGFSNMLPASSIAAKQRAAAFSGSKATVDAIELEEEGEEGEEGGEDEPAAAAAVAAGSSKAKAAADGAAGESRSRGSREGSSSSSSRGASSSRGGSSRSSSRGRGGSSRSGGSRRGSGRGGSGREGSVDRKSGAPSRDRGSGR</sequence>
<dbReference type="EMBL" id="FNXT01001238">
    <property type="protein sequence ID" value="SZX75641.1"/>
    <property type="molecule type" value="Genomic_DNA"/>
</dbReference>